<dbReference type="Proteomes" id="UP000256977">
    <property type="component" value="Unassembled WGS sequence"/>
</dbReference>
<proteinExistence type="predicted"/>
<evidence type="ECO:0000313" key="2">
    <source>
        <dbReference type="EMBL" id="RED64485.1"/>
    </source>
</evidence>
<protein>
    <submittedName>
        <fullName evidence="2">Uncharacterized protein</fullName>
    </submittedName>
</protein>
<gene>
    <name evidence="2" type="ORF">DFP98_12237</name>
</gene>
<evidence type="ECO:0000313" key="3">
    <source>
        <dbReference type="Proteomes" id="UP000256977"/>
    </source>
</evidence>
<accession>A0A3D9IS20</accession>
<name>A0A3D9IS20_9BACL</name>
<keyword evidence="3" id="KW-1185">Reference proteome</keyword>
<sequence>MKFVRNSCRIKSFFRQNRWGLGDGLRESAKPSALMGLSAISASCRPGIPLICDSEKMRSSDGEWRSARSISAAKPRGLAG</sequence>
<organism evidence="2 3">
    <name type="scientific">Cohnella phaseoli</name>
    <dbReference type="NCBI Taxonomy" id="456490"/>
    <lineage>
        <taxon>Bacteria</taxon>
        <taxon>Bacillati</taxon>
        <taxon>Bacillota</taxon>
        <taxon>Bacilli</taxon>
        <taxon>Bacillales</taxon>
        <taxon>Paenibacillaceae</taxon>
        <taxon>Cohnella</taxon>
    </lineage>
</organism>
<dbReference type="EMBL" id="QRDZ01000022">
    <property type="protein sequence ID" value="RED64485.1"/>
    <property type="molecule type" value="Genomic_DNA"/>
</dbReference>
<feature type="region of interest" description="Disordered" evidence="1">
    <location>
        <begin position="57"/>
        <end position="80"/>
    </location>
</feature>
<feature type="compositionally biased region" description="Basic and acidic residues" evidence="1">
    <location>
        <begin position="57"/>
        <end position="66"/>
    </location>
</feature>
<evidence type="ECO:0000256" key="1">
    <source>
        <dbReference type="SAM" id="MobiDB-lite"/>
    </source>
</evidence>
<reference evidence="2 3" key="1">
    <citation type="submission" date="2018-07" db="EMBL/GenBank/DDBJ databases">
        <title>Genomic Encyclopedia of Type Strains, Phase III (KMG-III): the genomes of soil and plant-associated and newly described type strains.</title>
        <authorList>
            <person name="Whitman W."/>
        </authorList>
    </citation>
    <scope>NUCLEOTIDE SEQUENCE [LARGE SCALE GENOMIC DNA]</scope>
    <source>
        <strain evidence="2 3">CECT 7287</strain>
    </source>
</reference>
<comment type="caution">
    <text evidence="2">The sequence shown here is derived from an EMBL/GenBank/DDBJ whole genome shotgun (WGS) entry which is preliminary data.</text>
</comment>
<dbReference type="AlphaFoldDB" id="A0A3D9IS20"/>